<accession>A0A370TII8</accession>
<dbReference type="Pfam" id="PF00069">
    <property type="entry name" value="Pkinase"/>
    <property type="match status" value="1"/>
</dbReference>
<evidence type="ECO:0000259" key="1">
    <source>
        <dbReference type="PROSITE" id="PS50011"/>
    </source>
</evidence>
<protein>
    <recommendedName>
        <fullName evidence="1">Protein kinase domain-containing protein</fullName>
    </recommendedName>
</protein>
<dbReference type="Proteomes" id="UP000254866">
    <property type="component" value="Unassembled WGS sequence"/>
</dbReference>
<dbReference type="AlphaFoldDB" id="A0A370TII8"/>
<dbReference type="EMBL" id="NPIC01000006">
    <property type="protein sequence ID" value="RDL35157.1"/>
    <property type="molecule type" value="Genomic_DNA"/>
</dbReference>
<reference evidence="2 3" key="1">
    <citation type="journal article" date="2018" name="IMA Fungus">
        <title>IMA Genome-F 9: Draft genome sequence of Annulohypoxylon stygium, Aspergillus mulundensis, Berkeleyomyces basicola (syn. Thielaviopsis basicola), Ceratocystis smalleyi, two Cercospora beticola strains, Coleophoma cylindrospora, Fusarium fracticaudum, Phialophora cf. hyalina, and Morchella septimelata.</title>
        <authorList>
            <person name="Wingfield B.D."/>
            <person name="Bills G.F."/>
            <person name="Dong Y."/>
            <person name="Huang W."/>
            <person name="Nel W.J."/>
            <person name="Swalarsk-Parry B.S."/>
            <person name="Vaghefi N."/>
            <person name="Wilken P.M."/>
            <person name="An Z."/>
            <person name="de Beer Z.W."/>
            <person name="De Vos L."/>
            <person name="Chen L."/>
            <person name="Duong T.A."/>
            <person name="Gao Y."/>
            <person name="Hammerbacher A."/>
            <person name="Kikkert J.R."/>
            <person name="Li Y."/>
            <person name="Li H."/>
            <person name="Li K."/>
            <person name="Li Q."/>
            <person name="Liu X."/>
            <person name="Ma X."/>
            <person name="Naidoo K."/>
            <person name="Pethybridge S.J."/>
            <person name="Sun J."/>
            <person name="Steenkamp E.T."/>
            <person name="van der Nest M.A."/>
            <person name="van Wyk S."/>
            <person name="Wingfield M.J."/>
            <person name="Xiong C."/>
            <person name="Yue Q."/>
            <person name="Zhang X."/>
        </authorList>
    </citation>
    <scope>NUCLEOTIDE SEQUENCE [LARGE SCALE GENOMIC DNA]</scope>
    <source>
        <strain evidence="2 3">BP 5553</strain>
    </source>
</reference>
<dbReference type="GO" id="GO:0005524">
    <property type="term" value="F:ATP binding"/>
    <property type="evidence" value="ECO:0007669"/>
    <property type="project" value="InterPro"/>
</dbReference>
<dbReference type="STRING" id="2656787.A0A370TII8"/>
<dbReference type="Gene3D" id="1.10.510.10">
    <property type="entry name" value="Transferase(Phosphotransferase) domain 1"/>
    <property type="match status" value="1"/>
</dbReference>
<sequence>MTRLSWTYETLREFIPSFTRHSSSPTSAADLNPIIEQLLTVFPGSSIFGIDGCSVLLSISEDIAAKVSLKPGGPYLRHENGTLYQRMTIVIKPRAILRWIQQLADVVACVESLGYAHGDINPRNILFDNDDQLKLIDFDHALEIGADLEVGDAPYVRAQKIGSKGGTFGVVGPATEQFALGSDFWYLTRETELYTEFEGS</sequence>
<dbReference type="GO" id="GO:0004672">
    <property type="term" value="F:protein kinase activity"/>
    <property type="evidence" value="ECO:0007669"/>
    <property type="project" value="InterPro"/>
</dbReference>
<dbReference type="GeneID" id="43599937"/>
<proteinExistence type="predicted"/>
<name>A0A370TII8_9HELO</name>
<dbReference type="InterPro" id="IPR011009">
    <property type="entry name" value="Kinase-like_dom_sf"/>
</dbReference>
<comment type="caution">
    <text evidence="2">The sequence shown here is derived from an EMBL/GenBank/DDBJ whole genome shotgun (WGS) entry which is preliminary data.</text>
</comment>
<evidence type="ECO:0000313" key="2">
    <source>
        <dbReference type="EMBL" id="RDL35157.1"/>
    </source>
</evidence>
<evidence type="ECO:0000313" key="3">
    <source>
        <dbReference type="Proteomes" id="UP000254866"/>
    </source>
</evidence>
<organism evidence="2 3">
    <name type="scientific">Venustampulla echinocandica</name>
    <dbReference type="NCBI Taxonomy" id="2656787"/>
    <lineage>
        <taxon>Eukaryota</taxon>
        <taxon>Fungi</taxon>
        <taxon>Dikarya</taxon>
        <taxon>Ascomycota</taxon>
        <taxon>Pezizomycotina</taxon>
        <taxon>Leotiomycetes</taxon>
        <taxon>Helotiales</taxon>
        <taxon>Pleuroascaceae</taxon>
        <taxon>Venustampulla</taxon>
    </lineage>
</organism>
<dbReference type="OrthoDB" id="4062651at2759"/>
<gene>
    <name evidence="2" type="ORF">BP5553_07088</name>
</gene>
<dbReference type="PROSITE" id="PS50011">
    <property type="entry name" value="PROTEIN_KINASE_DOM"/>
    <property type="match status" value="1"/>
</dbReference>
<dbReference type="InterPro" id="IPR000719">
    <property type="entry name" value="Prot_kinase_dom"/>
</dbReference>
<keyword evidence="3" id="KW-1185">Reference proteome</keyword>
<dbReference type="SUPFAM" id="SSF56112">
    <property type="entry name" value="Protein kinase-like (PK-like)"/>
    <property type="match status" value="1"/>
</dbReference>
<dbReference type="RefSeq" id="XP_031867980.1">
    <property type="nucleotide sequence ID" value="XM_032015711.1"/>
</dbReference>
<feature type="domain" description="Protein kinase" evidence="1">
    <location>
        <begin position="1"/>
        <end position="200"/>
    </location>
</feature>